<sequence length="202" mass="21738">HENIEIHAIDISNWDNTKKLIAQLGQIDLLVNNAGIVTLNAIGNIIYKIAKIDLISFINFSQFAVNVKGIINITQEVAKRMIDNKMDGCSIVNVSSMGASVATQGCLVYNATKAAIDQITRVSALELGKHQIRVNAVNPGPVMTEIMQNAPKHLVDAIIGRMPLQRAAQVNDVANLIAYLLSDKADMITGACIPIDGGYTAC</sequence>
<dbReference type="EMBL" id="NCKV01013892">
    <property type="protein sequence ID" value="RWS21058.1"/>
    <property type="molecule type" value="Genomic_DNA"/>
</dbReference>
<dbReference type="GO" id="GO:0006006">
    <property type="term" value="P:glucose metabolic process"/>
    <property type="evidence" value="ECO:0007669"/>
    <property type="project" value="TreeGrafter"/>
</dbReference>
<dbReference type="PRINTS" id="PR00081">
    <property type="entry name" value="GDHRDH"/>
</dbReference>
<dbReference type="Pfam" id="PF13561">
    <property type="entry name" value="adh_short_C2"/>
    <property type="match status" value="1"/>
</dbReference>
<gene>
    <name evidence="3" type="ORF">B4U80_02733</name>
</gene>
<dbReference type="GO" id="GO:0005997">
    <property type="term" value="P:xylulose metabolic process"/>
    <property type="evidence" value="ECO:0007669"/>
    <property type="project" value="TreeGrafter"/>
</dbReference>
<comment type="caution">
    <text evidence="3">The sequence shown here is derived from an EMBL/GenBank/DDBJ whole genome shotgun (WGS) entry which is preliminary data.</text>
</comment>
<dbReference type="GO" id="GO:0050038">
    <property type="term" value="F:L-xylulose reductase (NADPH) activity"/>
    <property type="evidence" value="ECO:0007669"/>
    <property type="project" value="TreeGrafter"/>
</dbReference>
<dbReference type="PANTHER" id="PTHR44252:SF3">
    <property type="entry name" value="D-ERYTHRULOSE REDUCTASE-RELATED"/>
    <property type="match status" value="1"/>
</dbReference>
<reference evidence="3 4" key="1">
    <citation type="journal article" date="2018" name="Gigascience">
        <title>Genomes of trombidid mites reveal novel predicted allergens and laterally-transferred genes associated with secondary metabolism.</title>
        <authorList>
            <person name="Dong X."/>
            <person name="Chaisiri K."/>
            <person name="Xia D."/>
            <person name="Armstrong S.D."/>
            <person name="Fang Y."/>
            <person name="Donnelly M.J."/>
            <person name="Kadowaki T."/>
            <person name="McGarry J.W."/>
            <person name="Darby A.C."/>
            <person name="Makepeace B.L."/>
        </authorList>
    </citation>
    <scope>NUCLEOTIDE SEQUENCE [LARGE SCALE GENOMIC DNA]</scope>
    <source>
        <strain evidence="3">UoL-UT</strain>
    </source>
</reference>
<dbReference type="PANTHER" id="PTHR44252">
    <property type="entry name" value="D-ERYTHRULOSE REDUCTASE"/>
    <property type="match status" value="1"/>
</dbReference>
<dbReference type="Gene3D" id="3.40.50.720">
    <property type="entry name" value="NAD(P)-binding Rossmann-like Domain"/>
    <property type="match status" value="1"/>
</dbReference>
<dbReference type="InterPro" id="IPR051737">
    <property type="entry name" value="L-xylulose/Carbonyl_redctase"/>
</dbReference>
<dbReference type="AlphaFoldDB" id="A0A443S0J2"/>
<dbReference type="STRING" id="299467.A0A443S0J2"/>
<accession>A0A443S0J2</accession>
<keyword evidence="2" id="KW-0521">NADP</keyword>
<evidence type="ECO:0000313" key="4">
    <source>
        <dbReference type="Proteomes" id="UP000288716"/>
    </source>
</evidence>
<dbReference type="VEuPathDB" id="VectorBase:LDEU010982"/>
<evidence type="ECO:0000256" key="1">
    <source>
        <dbReference type="ARBA" id="ARBA00006484"/>
    </source>
</evidence>
<comment type="similarity">
    <text evidence="1">Belongs to the short-chain dehydrogenases/reductases (SDR) family.</text>
</comment>
<protein>
    <submittedName>
        <fullName evidence="3">Dehydrogenase-like protein</fullName>
    </submittedName>
</protein>
<evidence type="ECO:0000313" key="3">
    <source>
        <dbReference type="EMBL" id="RWS21058.1"/>
    </source>
</evidence>
<keyword evidence="4" id="KW-1185">Reference proteome</keyword>
<name>A0A443S0J2_9ACAR</name>
<dbReference type="SUPFAM" id="SSF51735">
    <property type="entry name" value="NAD(P)-binding Rossmann-fold domains"/>
    <property type="match status" value="1"/>
</dbReference>
<dbReference type="GO" id="GO:0004090">
    <property type="term" value="F:carbonyl reductase (NADPH) activity"/>
    <property type="evidence" value="ECO:0007669"/>
    <property type="project" value="TreeGrafter"/>
</dbReference>
<proteinExistence type="inferred from homology"/>
<dbReference type="PRINTS" id="PR00080">
    <property type="entry name" value="SDRFAMILY"/>
</dbReference>
<feature type="non-terminal residue" evidence="3">
    <location>
        <position position="1"/>
    </location>
</feature>
<dbReference type="InterPro" id="IPR002347">
    <property type="entry name" value="SDR_fam"/>
</dbReference>
<dbReference type="InterPro" id="IPR036291">
    <property type="entry name" value="NAD(P)-bd_dom_sf"/>
</dbReference>
<dbReference type="OrthoDB" id="1393670at2759"/>
<evidence type="ECO:0000256" key="2">
    <source>
        <dbReference type="ARBA" id="ARBA00022857"/>
    </source>
</evidence>
<organism evidence="3 4">
    <name type="scientific">Leptotrombidium deliense</name>
    <dbReference type="NCBI Taxonomy" id="299467"/>
    <lineage>
        <taxon>Eukaryota</taxon>
        <taxon>Metazoa</taxon>
        <taxon>Ecdysozoa</taxon>
        <taxon>Arthropoda</taxon>
        <taxon>Chelicerata</taxon>
        <taxon>Arachnida</taxon>
        <taxon>Acari</taxon>
        <taxon>Acariformes</taxon>
        <taxon>Trombidiformes</taxon>
        <taxon>Prostigmata</taxon>
        <taxon>Anystina</taxon>
        <taxon>Parasitengona</taxon>
        <taxon>Trombiculoidea</taxon>
        <taxon>Trombiculidae</taxon>
        <taxon>Leptotrombidium</taxon>
    </lineage>
</organism>
<dbReference type="Proteomes" id="UP000288716">
    <property type="component" value="Unassembled WGS sequence"/>
</dbReference>